<keyword evidence="3" id="KW-0677">Repeat</keyword>
<name>A0A6V0AMH4_9STRA</name>
<accession>A0A6V0AMH4</accession>
<feature type="compositionally biased region" description="Polar residues" evidence="6">
    <location>
        <begin position="11"/>
        <end position="21"/>
    </location>
</feature>
<dbReference type="GO" id="GO:0034511">
    <property type="term" value="F:U3 snoRNA binding"/>
    <property type="evidence" value="ECO:0007669"/>
    <property type="project" value="InterPro"/>
</dbReference>
<evidence type="ECO:0000256" key="4">
    <source>
        <dbReference type="ARBA" id="ARBA00023242"/>
    </source>
</evidence>
<protein>
    <submittedName>
        <fullName evidence="7">Uncharacterized protein</fullName>
    </submittedName>
</protein>
<dbReference type="InterPro" id="IPR039241">
    <property type="entry name" value="Rrp9-like"/>
</dbReference>
<evidence type="ECO:0000313" key="8">
    <source>
        <dbReference type="EMBL" id="CAE0722360.1"/>
    </source>
</evidence>
<dbReference type="InterPro" id="IPR036322">
    <property type="entry name" value="WD40_repeat_dom_sf"/>
</dbReference>
<keyword evidence="2 5" id="KW-0853">WD repeat</keyword>
<proteinExistence type="predicted"/>
<dbReference type="InterPro" id="IPR001680">
    <property type="entry name" value="WD40_rpt"/>
</dbReference>
<feature type="compositionally biased region" description="Acidic residues" evidence="6">
    <location>
        <begin position="523"/>
        <end position="534"/>
    </location>
</feature>
<dbReference type="PANTHER" id="PTHR19865:SF0">
    <property type="entry name" value="U3 SMALL NUCLEOLAR RNA-INTERACTING PROTEIN 2"/>
    <property type="match status" value="1"/>
</dbReference>
<dbReference type="Pfam" id="PF00400">
    <property type="entry name" value="WD40"/>
    <property type="match status" value="3"/>
</dbReference>
<dbReference type="PROSITE" id="PS00678">
    <property type="entry name" value="WD_REPEATS_1"/>
    <property type="match status" value="1"/>
</dbReference>
<sequence length="534" mass="59504">MSRIRSRKGTNDSSTGRTISVTGRKKQRTIDFDDTIDSDGEHDYDEDSVQDSDEDEIEEEETLDAKKVRLARQYLRKLEKGDGSDEDSSDSEEDSDDDGNEDATEHDRIGAKLQRQRLEREGTYEHDVADKVRTSLDRMRNSLPSGAAWSEARQEQQTKECVDSGNIRLLRGHDLTPTCVALQHDGTRAVSGSKDHSVIIWDVQEERRATTLCPSWKRESKEEKEATARTLGEVLSVACSDDGRYAAVGRRDATVCIYDIRSNAKTSLVKTFAGHKGPITSLAFRTQSLQLFSGSEDRCIRHYNLNEMMYLETLYGHQFGVTGVDCHLKERPVSVGRDRTGRIWKLAEDTHLIFRGGAKTAPADTVRVMKENWFVTGHEDGNLGLWMSDKKRAVVNINHAHGAVGNIGRGISAIGSLRGSDLAITGSCDGYLRLWKVAMGGTVKDRSMVSLDKIPLNGYVNDLAIGPKARFCIAAVGQEPKLGRWNRISGAKNRIAILRLRSKEDIAGEDDTQKDVYEADRNDSDDDDDDSSEE</sequence>
<dbReference type="FunFam" id="2.130.10.10:FF:000509">
    <property type="entry name" value="U3 small nucleolar RNA-interacting protein"/>
    <property type="match status" value="1"/>
</dbReference>
<reference evidence="7" key="1">
    <citation type="submission" date="2021-01" db="EMBL/GenBank/DDBJ databases">
        <authorList>
            <person name="Corre E."/>
            <person name="Pelletier E."/>
            <person name="Niang G."/>
            <person name="Scheremetjew M."/>
            <person name="Finn R."/>
            <person name="Kale V."/>
            <person name="Holt S."/>
            <person name="Cochrane G."/>
            <person name="Meng A."/>
            <person name="Brown T."/>
            <person name="Cohen L."/>
        </authorList>
    </citation>
    <scope>NUCLEOTIDE SEQUENCE</scope>
    <source>
        <strain evidence="7">10249 10 AB</strain>
    </source>
</reference>
<evidence type="ECO:0000256" key="6">
    <source>
        <dbReference type="SAM" id="MobiDB-lite"/>
    </source>
</evidence>
<feature type="repeat" description="WD" evidence="5">
    <location>
        <begin position="170"/>
        <end position="211"/>
    </location>
</feature>
<evidence type="ECO:0000256" key="1">
    <source>
        <dbReference type="ARBA" id="ARBA00004123"/>
    </source>
</evidence>
<dbReference type="PROSITE" id="PS50294">
    <property type="entry name" value="WD_REPEATS_REGION"/>
    <property type="match status" value="1"/>
</dbReference>
<dbReference type="AlphaFoldDB" id="A0A6V0AMH4"/>
<evidence type="ECO:0000313" key="7">
    <source>
        <dbReference type="EMBL" id="CAE0722359.1"/>
    </source>
</evidence>
<dbReference type="InterPro" id="IPR019775">
    <property type="entry name" value="WD40_repeat_CS"/>
</dbReference>
<dbReference type="PANTHER" id="PTHR19865">
    <property type="entry name" value="U3 SMALL NUCLEOLAR RNA INTERACTING PROTEIN 2"/>
    <property type="match status" value="1"/>
</dbReference>
<dbReference type="PROSITE" id="PS50082">
    <property type="entry name" value="WD_REPEATS_2"/>
    <property type="match status" value="2"/>
</dbReference>
<gene>
    <name evidence="7" type="ORF">PAUS00366_LOCUS15114</name>
    <name evidence="8" type="ORF">PAUS00366_LOCUS15115</name>
</gene>
<dbReference type="EMBL" id="HBIX01021548">
    <property type="protein sequence ID" value="CAE0722359.1"/>
    <property type="molecule type" value="Transcribed_RNA"/>
</dbReference>
<dbReference type="GO" id="GO:0032040">
    <property type="term" value="C:small-subunit processome"/>
    <property type="evidence" value="ECO:0007669"/>
    <property type="project" value="TreeGrafter"/>
</dbReference>
<evidence type="ECO:0000256" key="5">
    <source>
        <dbReference type="PROSITE-ProRule" id="PRU00221"/>
    </source>
</evidence>
<feature type="repeat" description="WD" evidence="5">
    <location>
        <begin position="272"/>
        <end position="313"/>
    </location>
</feature>
<feature type="compositionally biased region" description="Basic and acidic residues" evidence="6">
    <location>
        <begin position="509"/>
        <end position="522"/>
    </location>
</feature>
<feature type="compositionally biased region" description="Acidic residues" evidence="6">
    <location>
        <begin position="84"/>
        <end position="102"/>
    </location>
</feature>
<dbReference type="Gene3D" id="2.130.10.10">
    <property type="entry name" value="YVTN repeat-like/Quinoprotein amine dehydrogenase"/>
    <property type="match status" value="1"/>
</dbReference>
<organism evidence="7">
    <name type="scientific">Pseudo-nitzschia australis</name>
    <dbReference type="NCBI Taxonomy" id="44445"/>
    <lineage>
        <taxon>Eukaryota</taxon>
        <taxon>Sar</taxon>
        <taxon>Stramenopiles</taxon>
        <taxon>Ochrophyta</taxon>
        <taxon>Bacillariophyta</taxon>
        <taxon>Bacillariophyceae</taxon>
        <taxon>Bacillariophycidae</taxon>
        <taxon>Bacillariales</taxon>
        <taxon>Bacillariaceae</taxon>
        <taxon>Pseudo-nitzschia</taxon>
    </lineage>
</organism>
<dbReference type="InterPro" id="IPR015943">
    <property type="entry name" value="WD40/YVTN_repeat-like_dom_sf"/>
</dbReference>
<comment type="subcellular location">
    <subcellularLocation>
        <location evidence="1">Nucleus</location>
    </subcellularLocation>
</comment>
<evidence type="ECO:0000256" key="2">
    <source>
        <dbReference type="ARBA" id="ARBA00022574"/>
    </source>
</evidence>
<evidence type="ECO:0000256" key="3">
    <source>
        <dbReference type="ARBA" id="ARBA00022737"/>
    </source>
</evidence>
<feature type="region of interest" description="Disordered" evidence="6">
    <location>
        <begin position="77"/>
        <end position="126"/>
    </location>
</feature>
<feature type="compositionally biased region" description="Acidic residues" evidence="6">
    <location>
        <begin position="32"/>
        <end position="62"/>
    </location>
</feature>
<dbReference type="EMBL" id="HBIX01021549">
    <property type="protein sequence ID" value="CAE0722360.1"/>
    <property type="molecule type" value="Transcribed_RNA"/>
</dbReference>
<dbReference type="SUPFAM" id="SSF50978">
    <property type="entry name" value="WD40 repeat-like"/>
    <property type="match status" value="1"/>
</dbReference>
<feature type="region of interest" description="Disordered" evidence="6">
    <location>
        <begin position="1"/>
        <end position="65"/>
    </location>
</feature>
<dbReference type="SMART" id="SM00320">
    <property type="entry name" value="WD40"/>
    <property type="match status" value="6"/>
</dbReference>
<feature type="region of interest" description="Disordered" evidence="6">
    <location>
        <begin position="509"/>
        <end position="534"/>
    </location>
</feature>
<keyword evidence="4" id="KW-0539">Nucleus</keyword>
<feature type="compositionally biased region" description="Basic and acidic residues" evidence="6">
    <location>
        <begin position="103"/>
        <end position="126"/>
    </location>
</feature>